<dbReference type="InterPro" id="IPR025885">
    <property type="entry name" value="PapC_N"/>
</dbReference>
<keyword evidence="9" id="KW-1029">Fimbrium biogenesis</keyword>
<dbReference type="GO" id="GO:0009297">
    <property type="term" value="P:pilus assembly"/>
    <property type="evidence" value="ECO:0007669"/>
    <property type="project" value="InterPro"/>
</dbReference>
<evidence type="ECO:0000256" key="7">
    <source>
        <dbReference type="ARBA" id="ARBA00023136"/>
    </source>
</evidence>
<proteinExistence type="inferred from homology"/>
<gene>
    <name evidence="14" type="ORF">HHL14_24290</name>
</gene>
<dbReference type="InterPro" id="IPR043142">
    <property type="entry name" value="PapC-like_C_sf"/>
</dbReference>
<reference evidence="14 15" key="1">
    <citation type="submission" date="2020-04" db="EMBL/GenBank/DDBJ databases">
        <title>Paraburkholderia sp. G-4-1-8 isolated from soil.</title>
        <authorList>
            <person name="Dahal R.H."/>
        </authorList>
    </citation>
    <scope>NUCLEOTIDE SEQUENCE [LARGE SCALE GENOMIC DNA]</scope>
    <source>
        <strain evidence="14 15">G-4-1-8</strain>
    </source>
</reference>
<keyword evidence="15" id="KW-1185">Reference proteome</keyword>
<evidence type="ECO:0000256" key="10">
    <source>
        <dbReference type="SAM" id="MobiDB-lite"/>
    </source>
</evidence>
<dbReference type="Gene3D" id="2.60.40.2070">
    <property type="match status" value="1"/>
</dbReference>
<dbReference type="Gene3D" id="2.60.40.2610">
    <property type="entry name" value="Outer membrane usher protein FimD, plug domain"/>
    <property type="match status" value="1"/>
</dbReference>
<feature type="domain" description="PapC N-terminal" evidence="13">
    <location>
        <begin position="41"/>
        <end position="188"/>
    </location>
</feature>
<evidence type="ECO:0000256" key="11">
    <source>
        <dbReference type="SAM" id="SignalP"/>
    </source>
</evidence>
<keyword evidence="5 9" id="KW-0812">Transmembrane</keyword>
<evidence type="ECO:0000256" key="6">
    <source>
        <dbReference type="ARBA" id="ARBA00022729"/>
    </source>
</evidence>
<dbReference type="InterPro" id="IPR000015">
    <property type="entry name" value="Fimb_usher"/>
</dbReference>
<dbReference type="AlphaFoldDB" id="A0A7X9ZZX5"/>
<dbReference type="EMBL" id="JABBFZ010000017">
    <property type="protein sequence ID" value="NML33938.1"/>
    <property type="molecule type" value="Genomic_DNA"/>
</dbReference>
<evidence type="ECO:0000256" key="9">
    <source>
        <dbReference type="RuleBase" id="RU003884"/>
    </source>
</evidence>
<dbReference type="SUPFAM" id="SSF141729">
    <property type="entry name" value="FimD N-terminal domain-like"/>
    <property type="match status" value="1"/>
</dbReference>
<evidence type="ECO:0000256" key="2">
    <source>
        <dbReference type="ARBA" id="ARBA00008064"/>
    </source>
</evidence>
<feature type="signal peptide" evidence="11">
    <location>
        <begin position="1"/>
        <end position="29"/>
    </location>
</feature>
<dbReference type="Pfam" id="PF00577">
    <property type="entry name" value="Usher"/>
    <property type="match status" value="1"/>
</dbReference>
<comment type="caution">
    <text evidence="14">The sequence shown here is derived from an EMBL/GenBank/DDBJ whole genome shotgun (WGS) entry which is preliminary data.</text>
</comment>
<evidence type="ECO:0000256" key="5">
    <source>
        <dbReference type="ARBA" id="ARBA00022692"/>
    </source>
</evidence>
<dbReference type="InterPro" id="IPR042186">
    <property type="entry name" value="FimD_plug_dom"/>
</dbReference>
<evidence type="ECO:0000256" key="8">
    <source>
        <dbReference type="ARBA" id="ARBA00023237"/>
    </source>
</evidence>
<evidence type="ECO:0000313" key="14">
    <source>
        <dbReference type="EMBL" id="NML33938.1"/>
    </source>
</evidence>
<keyword evidence="4" id="KW-1134">Transmembrane beta strand</keyword>
<evidence type="ECO:0000313" key="15">
    <source>
        <dbReference type="Proteomes" id="UP000583127"/>
    </source>
</evidence>
<keyword evidence="6 11" id="KW-0732">Signal</keyword>
<dbReference type="PROSITE" id="PS01151">
    <property type="entry name" value="FIMBRIAL_USHER"/>
    <property type="match status" value="1"/>
</dbReference>
<sequence>MKRIHLSHCSRLRPLHALTLLSFASAALAAAPQGEQVAEVQFNDGFLQQFGGTHIDVSRFDKGNVATPGSYVADLYVNQIWLGRTEVTLRKTASGSVEPCFDKDLLERIGVDLTKLSPEATAQLANKGECTTLPQLINDASASFDNGELRLDISVPQAAMNRQARGYVDPKYWDDGVTSAMLQYNANAWRSQNGGASVTQGYLGLTAGVNVGPWRFRHSGNLSSSSQTGTQSGTHYQAIETSLQRAIAPLKSALTIGDAFTDGTMFDSVGFRGVQLASDIRMYPDSQRGYAPIIRGTARTNARVQVQQNGNVLYETNVAPGPFEINDLYATGYGGNLQVVVTEADGSQTISVVPYAAAPNALRPGVTHYSVTAGEYRSALLNEKPLLFQATVQHGFTNLITGYGGVTVADGYLAAVAGAALNTRFGAFGMDITQSDTRLPQQVSRRGQSLRLSYSKFFAPTDTNISVAAYRYSSSGFLSLENAIAMRATGNLSPDTFGNGTPRNSAQVTLNQRLPQGWGTFYLSGTAQNYWSQRGTDVQFQAGYNNVFKRVSYGISLSRQLEVVNHKWDNRVMLTASVPLGIGAHTPFSSTSVQHDSNGLTSVQQTVSGTLGENNAFSYSVNGGYSGGGTSRNTTSAGGSVSYRSLVSTLAANASTASGYSQYGAGASGTVVAYGGGIVMSPATGDTMAIVEAKDAAGAQLANQAGLRVDHWGHALVPGLTPFSRNEIGIDPKGLPVSVELKSTSQHVAPTAGAIVRATFETDNPGASAIIRTTRTDGQPMPFGADVFDAAGQNMGTVAQGGRIIVRGLKSQKGELSVRWADGIHRQECRLSYSLPDTVSKTSTTWTTVDSVCQVGQVGTVPVAGDQKMPSSGTAQQADNSPRPLPDDRQTEVK</sequence>
<feature type="chain" id="PRO_5030730929" evidence="11">
    <location>
        <begin position="30"/>
        <end position="894"/>
    </location>
</feature>
<dbReference type="Pfam" id="PF13953">
    <property type="entry name" value="PapC_C"/>
    <property type="match status" value="1"/>
</dbReference>
<dbReference type="GO" id="GO:0009279">
    <property type="term" value="C:cell outer membrane"/>
    <property type="evidence" value="ECO:0007669"/>
    <property type="project" value="UniProtKB-SubCell"/>
</dbReference>
<dbReference type="Proteomes" id="UP000583127">
    <property type="component" value="Unassembled WGS sequence"/>
</dbReference>
<feature type="compositionally biased region" description="Polar residues" evidence="10">
    <location>
        <begin position="869"/>
        <end position="880"/>
    </location>
</feature>
<evidence type="ECO:0000259" key="13">
    <source>
        <dbReference type="Pfam" id="PF13954"/>
    </source>
</evidence>
<dbReference type="PANTHER" id="PTHR30451">
    <property type="entry name" value="OUTER MEMBRANE USHER PROTEIN"/>
    <property type="match status" value="1"/>
</dbReference>
<keyword evidence="7 9" id="KW-0472">Membrane</keyword>
<dbReference type="FunFam" id="2.60.40.3110:FF:000001">
    <property type="entry name" value="Putative fimbrial outer membrane usher"/>
    <property type="match status" value="1"/>
</dbReference>
<evidence type="ECO:0000256" key="4">
    <source>
        <dbReference type="ARBA" id="ARBA00022452"/>
    </source>
</evidence>
<dbReference type="Pfam" id="PF13954">
    <property type="entry name" value="PapC_N"/>
    <property type="match status" value="1"/>
</dbReference>
<feature type="domain" description="PapC-like C-terminal" evidence="12">
    <location>
        <begin position="771"/>
        <end position="836"/>
    </location>
</feature>
<dbReference type="InterPro" id="IPR037224">
    <property type="entry name" value="PapC_N_sf"/>
</dbReference>
<feature type="compositionally biased region" description="Basic and acidic residues" evidence="10">
    <location>
        <begin position="885"/>
        <end position="894"/>
    </location>
</feature>
<evidence type="ECO:0000256" key="1">
    <source>
        <dbReference type="ARBA" id="ARBA00004571"/>
    </source>
</evidence>
<organism evidence="14 15">
    <name type="scientific">Paraburkholderia antibiotica</name>
    <dbReference type="NCBI Taxonomy" id="2728839"/>
    <lineage>
        <taxon>Bacteria</taxon>
        <taxon>Pseudomonadati</taxon>
        <taxon>Pseudomonadota</taxon>
        <taxon>Betaproteobacteria</taxon>
        <taxon>Burkholderiales</taxon>
        <taxon>Burkholderiaceae</taxon>
        <taxon>Paraburkholderia</taxon>
    </lineage>
</organism>
<keyword evidence="3 9" id="KW-0813">Transport</keyword>
<dbReference type="InterPro" id="IPR018030">
    <property type="entry name" value="Fimbrial_membr_usher_CS"/>
</dbReference>
<dbReference type="RefSeq" id="WP_169500129.1">
    <property type="nucleotide sequence ID" value="NZ_JABBFZ010000017.1"/>
</dbReference>
<comment type="similarity">
    <text evidence="2 9">Belongs to the fimbrial export usher family.</text>
</comment>
<name>A0A7X9ZZX5_9BURK</name>
<dbReference type="Gene3D" id="2.60.40.3110">
    <property type="match status" value="1"/>
</dbReference>
<keyword evidence="8 9" id="KW-0998">Cell outer membrane</keyword>
<evidence type="ECO:0000256" key="3">
    <source>
        <dbReference type="ARBA" id="ARBA00022448"/>
    </source>
</evidence>
<accession>A0A7X9ZZX5</accession>
<evidence type="ECO:0000259" key="12">
    <source>
        <dbReference type="Pfam" id="PF13953"/>
    </source>
</evidence>
<dbReference type="Gene3D" id="3.10.20.410">
    <property type="match status" value="1"/>
</dbReference>
<dbReference type="GO" id="GO:0015473">
    <property type="term" value="F:fimbrial usher porin activity"/>
    <property type="evidence" value="ECO:0007669"/>
    <property type="project" value="InterPro"/>
</dbReference>
<comment type="subcellular location">
    <subcellularLocation>
        <location evidence="1 9">Cell outer membrane</location>
        <topology evidence="1 9">Multi-pass membrane protein</topology>
    </subcellularLocation>
</comment>
<dbReference type="InterPro" id="IPR025949">
    <property type="entry name" value="PapC-like_C"/>
</dbReference>
<protein>
    <submittedName>
        <fullName evidence="14">Fimbrial biogenesis outer membrane usher protein</fullName>
    </submittedName>
</protein>
<dbReference type="PANTHER" id="PTHR30451:SF20">
    <property type="entry name" value="FIMBRIAE USHER"/>
    <property type="match status" value="1"/>
</dbReference>
<feature type="region of interest" description="Disordered" evidence="10">
    <location>
        <begin position="862"/>
        <end position="894"/>
    </location>
</feature>